<name>A0A5E7VKC3_PSEFL</name>
<evidence type="ECO:0000313" key="2">
    <source>
        <dbReference type="Proteomes" id="UP000412311"/>
    </source>
</evidence>
<organism evidence="1 2">
    <name type="scientific">Pseudomonas fluorescens</name>
    <dbReference type="NCBI Taxonomy" id="294"/>
    <lineage>
        <taxon>Bacteria</taxon>
        <taxon>Pseudomonadati</taxon>
        <taxon>Pseudomonadota</taxon>
        <taxon>Gammaproteobacteria</taxon>
        <taxon>Pseudomonadales</taxon>
        <taxon>Pseudomonadaceae</taxon>
        <taxon>Pseudomonas</taxon>
    </lineage>
</organism>
<evidence type="ECO:0008006" key="3">
    <source>
        <dbReference type="Google" id="ProtNLM"/>
    </source>
</evidence>
<gene>
    <name evidence="1" type="ORF">PS925_05273</name>
</gene>
<dbReference type="RefSeq" id="WP_191622700.1">
    <property type="nucleotide sequence ID" value="NZ_CABVJG010000020.1"/>
</dbReference>
<reference evidence="1 2" key="1">
    <citation type="submission" date="2019-09" db="EMBL/GenBank/DDBJ databases">
        <authorList>
            <person name="Chandra G."/>
            <person name="Truman W A."/>
        </authorList>
    </citation>
    <scope>NUCLEOTIDE SEQUENCE [LARGE SCALE GENOMIC DNA]</scope>
    <source>
        <strain evidence="1">PS925</strain>
    </source>
</reference>
<dbReference type="EMBL" id="CABVJG010000020">
    <property type="protein sequence ID" value="VVQ23180.1"/>
    <property type="molecule type" value="Genomic_DNA"/>
</dbReference>
<evidence type="ECO:0000313" key="1">
    <source>
        <dbReference type="EMBL" id="VVQ23180.1"/>
    </source>
</evidence>
<dbReference type="Proteomes" id="UP000412311">
    <property type="component" value="Unassembled WGS sequence"/>
</dbReference>
<proteinExistence type="predicted"/>
<accession>A0A5E7VKC3</accession>
<sequence length="1287" mass="137016">MSTPDQPLALTELNIPGRSKDPVSQDPDIWGINIAAALGNFPLNGLLCQAGPWGNMAEGDRLTIFWGTGQNVWVETVDKTEVGAQLRMFVPSRHMVDGSFAVSYVVKPLGGVDQASEVMQVLVKLTRPGGHDDNGEIGHSKLIMTLPEDIVDGGIHKDNVKDGVPITLGKTDGTAPYPYAAAGDVCRVSWGGIFVLSAPLTQEQAEGKAPVIVTITEAVIREAGDAEAPGVAVVFEVYDKVFNRSEDWSPEQRVAVAVNADPLDAPILKEAKNNELDLDALAGKPGTAQVPTSKPKFELGDIITVRVKGTPTEGAPIDFKVESAPLDNLPSVVELELPNAMLMQLATNRFSLSCSVKKADSPPHLHSKSQFIRAIGEVQRLAAPIMLDAVSGALDPDLTQVRLKIPFDKSFDEGQVLKIFMLGTRSDLGPYLPDLPLRPITHNDIVDATPLLYNIDGKHLAPVNGGKAEFYYQQLIAETVLATLDPYETARAIRESIHTEILQVGEPRLELPEPEVAGVVNGVLPAETAGTTLTVPHIETVKGDEVFMFWIGSITDEYTDSIKLNDFTAGQPVPFPIGAELIKGNEGGSVIARYEIKRAAGGTSYAEPLKFDVGVAFELKPPQLLKSTQGVFDPMDNVSGAIGRIEVLGHRAGDTVRLIVKGAAGDGSPTLPAKAPDANGVADFTLNIAFITANLGRDIVLGCELIREGKSTPGPDHPFKILKLSQRALTTKPWIVQAGNDTHLDVSTLTTNLECRMGDWPFIKSGQPVWLAVQGTNNNGSPFLKLLWKVPGAAVNPTWISQRYYSAPPLALSDVRNLKDGSTLTLTFKVGSDLSQVEDEATVAPLRIYTIKAVEDVKPVISSVKDSKGVEIPKNTVTVDTSIKLTGTGTPSLQVEIFDGVASKGKALVNANTGKWELEVKDLSLTVHNFKARALYGTGVESAVWTLTVTAATAPTLTSAKGSPSGVEIPQAGVTVETAVTLSGVAAKGQKVEIFDGAVSKGPATANPTTGVWTLLVSALTVAAHSFTAKALYGSGAVSAARTLTVTAATAPTLTSVKGSPSGVEIPDGTTTRETAVTLSGVAAKGQQIEVFDGTTSKDKATAHATTGVWTLLVSGLNVAAYSFTAKALYGSGDSSKPYKINVITYAREDFEKCAESLIAQNTPFSTPLITLTWTGPNTGITGRLHYFGDPILSKMVYFASGDSVMLRPIRIQVTLNKPCSRLYIVLGFNNLHNGNGQIDIYNTQGAHLGKRDISTDLDFTSINIKQFVISANFYGSILIDDIIMDY</sequence>
<protein>
    <recommendedName>
        <fullName evidence="3">Bacterial Ig-like domain-containing protein</fullName>
    </recommendedName>
</protein>